<keyword evidence="1" id="KW-0812">Transmembrane</keyword>
<accession>A0A1S8A7L8</accession>
<organism evidence="2">
    <name type="scientific">Rosellinia necatrix</name>
    <name type="common">White root-rot fungus</name>
    <dbReference type="NCBI Taxonomy" id="77044"/>
    <lineage>
        <taxon>Eukaryota</taxon>
        <taxon>Fungi</taxon>
        <taxon>Dikarya</taxon>
        <taxon>Ascomycota</taxon>
        <taxon>Pezizomycotina</taxon>
        <taxon>Sordariomycetes</taxon>
        <taxon>Xylariomycetidae</taxon>
        <taxon>Xylariales</taxon>
        <taxon>Xylariaceae</taxon>
        <taxon>Rosellinia</taxon>
    </lineage>
</organism>
<keyword evidence="1" id="KW-1133">Transmembrane helix</keyword>
<keyword evidence="3" id="KW-1185">Reference proteome</keyword>
<dbReference type="Proteomes" id="UP000054516">
    <property type="component" value="Unassembled WGS sequence"/>
</dbReference>
<evidence type="ECO:0000313" key="2">
    <source>
        <dbReference type="EMBL" id="GAW26031.1"/>
    </source>
</evidence>
<sequence>MEMKGAEHVSVVGERLPFSRTIISGPLSADDAALTRLGKKPVLKRSFGFVTILGFSCTILITWEASLFVFISGVSK</sequence>
<dbReference type="EMBL" id="DF977464">
    <property type="protein sequence ID" value="GAW26031.1"/>
    <property type="molecule type" value="Genomic_DNA"/>
</dbReference>
<evidence type="ECO:0000256" key="1">
    <source>
        <dbReference type="SAM" id="Phobius"/>
    </source>
</evidence>
<dbReference type="AlphaFoldDB" id="A0A1S8A7L8"/>
<evidence type="ECO:0000313" key="3">
    <source>
        <dbReference type="Proteomes" id="UP000054516"/>
    </source>
</evidence>
<name>A0A1S8A7L8_ROSNE</name>
<protein>
    <submittedName>
        <fullName evidence="2">Putative amino acid polyamine transporter I</fullName>
    </submittedName>
</protein>
<dbReference type="OrthoDB" id="3257095at2759"/>
<proteinExistence type="predicted"/>
<reference evidence="2" key="1">
    <citation type="submission" date="2016-03" db="EMBL/GenBank/DDBJ databases">
        <title>Draft genome sequence of Rosellinia necatrix.</title>
        <authorList>
            <person name="Kanematsu S."/>
        </authorList>
    </citation>
    <scope>NUCLEOTIDE SEQUENCE [LARGE SCALE GENOMIC DNA]</scope>
    <source>
        <strain evidence="2">W97</strain>
    </source>
</reference>
<feature type="transmembrane region" description="Helical" evidence="1">
    <location>
        <begin position="46"/>
        <end position="71"/>
    </location>
</feature>
<keyword evidence="1" id="KW-0472">Membrane</keyword>
<dbReference type="STRING" id="77044.A0A1S8A7L8"/>
<gene>
    <name evidence="2" type="ORF">SAMD00023353_1901100</name>
</gene>